<reference evidence="8" key="1">
    <citation type="journal article" date="2021" name="PeerJ">
        <title>Extensive microbial diversity within the chicken gut microbiome revealed by metagenomics and culture.</title>
        <authorList>
            <person name="Gilroy R."/>
            <person name="Ravi A."/>
            <person name="Getino M."/>
            <person name="Pursley I."/>
            <person name="Horton D.L."/>
            <person name="Alikhan N.F."/>
            <person name="Baker D."/>
            <person name="Gharbi K."/>
            <person name="Hall N."/>
            <person name="Watson M."/>
            <person name="Adriaenssens E.M."/>
            <person name="Foster-Nyarko E."/>
            <person name="Jarju S."/>
            <person name="Secka A."/>
            <person name="Antonio M."/>
            <person name="Oren A."/>
            <person name="Chaudhuri R.R."/>
            <person name="La Ragione R."/>
            <person name="Hildebrand F."/>
            <person name="Pallen M.J."/>
        </authorList>
    </citation>
    <scope>NUCLEOTIDE SEQUENCE</scope>
    <source>
        <strain evidence="8">ChiBcec16_6824</strain>
    </source>
</reference>
<feature type="transmembrane region" description="Helical" evidence="7">
    <location>
        <begin position="242"/>
        <end position="261"/>
    </location>
</feature>
<keyword evidence="6 7" id="KW-0472">Membrane</keyword>
<protein>
    <submittedName>
        <fullName evidence="8">MATE family efflux transporter</fullName>
    </submittedName>
</protein>
<sequence>MCVNPKENKMGTMPIRRLVLHMSWPMMLSMLVQALYNMVDSYFVAQISQDAFEALALVYPIQSLIIAIQAGTGVGVNTMLSRRLGEGKQEEAASVGEHGYFLYTLSWLVFLTVGWTFARPFLELYSDNPQVIEYGVTYLRIIVLFSLGSCLQFAAERVLQASGNPVGPMFVQGTGAVVNLILDPILIFGLGPIPRMEVAGAAIATGLGQLAGMGVGLFLVARNPVVHLSLRSFRPSAATVGTIYRIGLPAIVMQSLFTLMTLGMNKILVLFTQNGVFIMGAYFKVQSFVFMPVFGLNNGLTPVVSYNYGAKEPQRITGAVRFSLILSTGIMLLGMIPFLCFPQALLALFDAGPDVIAEGVPAMRMLCLCFVFSGIVILLCSAFQALGAPMLSLLFTLVRQVILLFPVALLLGYLAGPRYIWLCFTLCDGLGAVAALALYRWLYRERIAPLALSHGGGEAA</sequence>
<feature type="transmembrane region" description="Helical" evidence="7">
    <location>
        <begin position="56"/>
        <end position="80"/>
    </location>
</feature>
<evidence type="ECO:0000256" key="1">
    <source>
        <dbReference type="ARBA" id="ARBA00004651"/>
    </source>
</evidence>
<comment type="subcellular location">
    <subcellularLocation>
        <location evidence="1">Cell membrane</location>
        <topology evidence="1">Multi-pass membrane protein</topology>
    </subcellularLocation>
</comment>
<feature type="transmembrane region" description="Helical" evidence="7">
    <location>
        <begin position="390"/>
        <end position="413"/>
    </location>
</feature>
<comment type="caution">
    <text evidence="8">The sequence shown here is derived from an EMBL/GenBank/DDBJ whole genome shotgun (WGS) entry which is preliminary data.</text>
</comment>
<evidence type="ECO:0000256" key="6">
    <source>
        <dbReference type="ARBA" id="ARBA00023136"/>
    </source>
</evidence>
<reference evidence="8" key="2">
    <citation type="submission" date="2021-04" db="EMBL/GenBank/DDBJ databases">
        <authorList>
            <person name="Gilroy R."/>
        </authorList>
    </citation>
    <scope>NUCLEOTIDE SEQUENCE</scope>
    <source>
        <strain evidence="8">ChiBcec16_6824</strain>
    </source>
</reference>
<accession>A0A9D1YA87</accession>
<dbReference type="PIRSF" id="PIRSF006603">
    <property type="entry name" value="DinF"/>
    <property type="match status" value="1"/>
</dbReference>
<keyword evidence="2" id="KW-0813">Transport</keyword>
<dbReference type="GO" id="GO:0015297">
    <property type="term" value="F:antiporter activity"/>
    <property type="evidence" value="ECO:0007669"/>
    <property type="project" value="InterPro"/>
</dbReference>
<evidence type="ECO:0000256" key="4">
    <source>
        <dbReference type="ARBA" id="ARBA00022692"/>
    </source>
</evidence>
<dbReference type="PANTHER" id="PTHR43549">
    <property type="entry name" value="MULTIDRUG RESISTANCE PROTEIN YPNP-RELATED"/>
    <property type="match status" value="1"/>
</dbReference>
<dbReference type="InterPro" id="IPR048279">
    <property type="entry name" value="MdtK-like"/>
</dbReference>
<name>A0A9D1YA87_9FIRM</name>
<proteinExistence type="predicted"/>
<organism evidence="8 9">
    <name type="scientific">Candidatus Flavonifractor merdigallinarum</name>
    <dbReference type="NCBI Taxonomy" id="2838589"/>
    <lineage>
        <taxon>Bacteria</taxon>
        <taxon>Bacillati</taxon>
        <taxon>Bacillota</taxon>
        <taxon>Clostridia</taxon>
        <taxon>Eubacteriales</taxon>
        <taxon>Oscillospiraceae</taxon>
        <taxon>Flavonifractor</taxon>
    </lineage>
</organism>
<evidence type="ECO:0000313" key="8">
    <source>
        <dbReference type="EMBL" id="HIY22138.1"/>
    </source>
</evidence>
<gene>
    <name evidence="8" type="ORF">H9841_09615</name>
</gene>
<dbReference type="AlphaFoldDB" id="A0A9D1YA87"/>
<dbReference type="EMBL" id="DXDX01000175">
    <property type="protein sequence ID" value="HIY22138.1"/>
    <property type="molecule type" value="Genomic_DNA"/>
</dbReference>
<feature type="transmembrane region" description="Helical" evidence="7">
    <location>
        <begin position="18"/>
        <end position="36"/>
    </location>
</feature>
<evidence type="ECO:0000256" key="7">
    <source>
        <dbReference type="SAM" id="Phobius"/>
    </source>
</evidence>
<evidence type="ECO:0000256" key="3">
    <source>
        <dbReference type="ARBA" id="ARBA00022475"/>
    </source>
</evidence>
<feature type="transmembrane region" description="Helical" evidence="7">
    <location>
        <begin position="176"/>
        <end position="193"/>
    </location>
</feature>
<dbReference type="GO" id="GO:0042910">
    <property type="term" value="F:xenobiotic transmembrane transporter activity"/>
    <property type="evidence" value="ECO:0007669"/>
    <property type="project" value="InterPro"/>
</dbReference>
<dbReference type="InterPro" id="IPR002528">
    <property type="entry name" value="MATE_fam"/>
</dbReference>
<dbReference type="PANTHER" id="PTHR43549:SF2">
    <property type="entry name" value="MULTIDRUG RESISTANCE PROTEIN NORM-RELATED"/>
    <property type="match status" value="1"/>
</dbReference>
<dbReference type="Pfam" id="PF01554">
    <property type="entry name" value="MatE"/>
    <property type="match status" value="2"/>
</dbReference>
<evidence type="ECO:0000313" key="9">
    <source>
        <dbReference type="Proteomes" id="UP000823868"/>
    </source>
</evidence>
<dbReference type="InterPro" id="IPR052031">
    <property type="entry name" value="Membrane_Transporter-Flippase"/>
</dbReference>
<feature type="transmembrane region" description="Helical" evidence="7">
    <location>
        <begin position="324"/>
        <end position="349"/>
    </location>
</feature>
<feature type="transmembrane region" description="Helical" evidence="7">
    <location>
        <begin position="419"/>
        <end position="439"/>
    </location>
</feature>
<evidence type="ECO:0000256" key="5">
    <source>
        <dbReference type="ARBA" id="ARBA00022989"/>
    </source>
</evidence>
<dbReference type="NCBIfam" id="TIGR00797">
    <property type="entry name" value="matE"/>
    <property type="match status" value="1"/>
</dbReference>
<evidence type="ECO:0000256" key="2">
    <source>
        <dbReference type="ARBA" id="ARBA00022448"/>
    </source>
</evidence>
<dbReference type="Proteomes" id="UP000823868">
    <property type="component" value="Unassembled WGS sequence"/>
</dbReference>
<feature type="transmembrane region" description="Helical" evidence="7">
    <location>
        <begin position="199"/>
        <end position="221"/>
    </location>
</feature>
<keyword evidence="5 7" id="KW-1133">Transmembrane helix</keyword>
<keyword evidence="4 7" id="KW-0812">Transmembrane</keyword>
<keyword evidence="3" id="KW-1003">Cell membrane</keyword>
<dbReference type="GO" id="GO:0005886">
    <property type="term" value="C:plasma membrane"/>
    <property type="evidence" value="ECO:0007669"/>
    <property type="project" value="UniProtKB-SubCell"/>
</dbReference>
<feature type="transmembrane region" description="Helical" evidence="7">
    <location>
        <begin position="100"/>
        <end position="118"/>
    </location>
</feature>
<feature type="transmembrane region" description="Helical" evidence="7">
    <location>
        <begin position="361"/>
        <end position="383"/>
    </location>
</feature>
<feature type="transmembrane region" description="Helical" evidence="7">
    <location>
        <begin position="138"/>
        <end position="155"/>
    </location>
</feature>